<keyword evidence="1" id="KW-0403">Intermediate filament</keyword>
<evidence type="ECO:0000256" key="4">
    <source>
        <dbReference type="SAM" id="MobiDB-lite"/>
    </source>
</evidence>
<dbReference type="Gene3D" id="1.20.5.500">
    <property type="entry name" value="Single helix bin"/>
    <property type="match status" value="1"/>
</dbReference>
<dbReference type="PANTHER" id="PTHR45721">
    <property type="entry name" value="LAMIN DM0-RELATED"/>
    <property type="match status" value="1"/>
</dbReference>
<evidence type="ECO:0000313" key="7">
    <source>
        <dbReference type="Proteomes" id="UP000664940"/>
    </source>
</evidence>
<evidence type="ECO:0000259" key="5">
    <source>
        <dbReference type="PROSITE" id="PS51842"/>
    </source>
</evidence>
<evidence type="ECO:0000313" key="6">
    <source>
        <dbReference type="EMBL" id="KAF6074863.1"/>
    </source>
</evidence>
<dbReference type="GO" id="GO:0051664">
    <property type="term" value="P:nuclear pore localization"/>
    <property type="evidence" value="ECO:0007669"/>
    <property type="project" value="TreeGrafter"/>
</dbReference>
<dbReference type="PROSITE" id="PS51842">
    <property type="entry name" value="IF_ROD_2"/>
    <property type="match status" value="1"/>
</dbReference>
<dbReference type="GO" id="GO:0005882">
    <property type="term" value="C:intermediate filament"/>
    <property type="evidence" value="ECO:0007669"/>
    <property type="project" value="UniProtKB-KW"/>
</dbReference>
<dbReference type="Pfam" id="PF00038">
    <property type="entry name" value="Filament"/>
    <property type="match status" value="1"/>
</dbReference>
<dbReference type="Gene3D" id="1.20.5.1160">
    <property type="entry name" value="Vasodilator-stimulated phosphoprotein"/>
    <property type="match status" value="1"/>
</dbReference>
<name>A0A833YIH0_9CHIR</name>
<feature type="region of interest" description="Disordered" evidence="4">
    <location>
        <begin position="187"/>
        <end position="212"/>
    </location>
</feature>
<feature type="coiled-coil region" evidence="3">
    <location>
        <begin position="4"/>
        <end position="83"/>
    </location>
</feature>
<dbReference type="AlphaFoldDB" id="A0A833YIH0"/>
<feature type="compositionally biased region" description="Gly residues" evidence="4">
    <location>
        <begin position="202"/>
        <end position="212"/>
    </location>
</feature>
<evidence type="ECO:0000256" key="3">
    <source>
        <dbReference type="SAM" id="Coils"/>
    </source>
</evidence>
<keyword evidence="2 3" id="KW-0175">Coiled coil</keyword>
<dbReference type="Proteomes" id="UP000664940">
    <property type="component" value="Unassembled WGS sequence"/>
</dbReference>
<gene>
    <name evidence="6" type="ORF">HJG60_007699</name>
</gene>
<proteinExistence type="predicted"/>
<dbReference type="GO" id="GO:0006998">
    <property type="term" value="P:nuclear envelope organization"/>
    <property type="evidence" value="ECO:0007669"/>
    <property type="project" value="TreeGrafter"/>
</dbReference>
<evidence type="ECO:0000256" key="2">
    <source>
        <dbReference type="ARBA" id="ARBA00023054"/>
    </source>
</evidence>
<dbReference type="GO" id="GO:0031507">
    <property type="term" value="P:heterochromatin formation"/>
    <property type="evidence" value="ECO:0007669"/>
    <property type="project" value="TreeGrafter"/>
</dbReference>
<sequence length="212" mass="24165">MLRRVDAENRLQTLKEELDFQKNIYSEELRETKRRHETRLVEIDNGKQLEFESRLADALQELRAQHEEQVEQYKKELEKTYSAKVLPLPQQPCCAHCSPGQRVRGMVVGAWGAQDLWLQRWYPSLVPPPSLPFSVALTWCPPLQLDNARQSAERNSNLVGAAHEELQQSRIRLDSFSAQLSQLQKQVMPHLPSFPGSQQPGQGVGQTSRGGS</sequence>
<dbReference type="GO" id="GO:0007097">
    <property type="term" value="P:nuclear migration"/>
    <property type="evidence" value="ECO:0007669"/>
    <property type="project" value="TreeGrafter"/>
</dbReference>
<dbReference type="PANTHER" id="PTHR45721:SF5">
    <property type="entry name" value="PRELAMIN-A_C"/>
    <property type="match status" value="1"/>
</dbReference>
<dbReference type="EMBL" id="JABVXQ010000015">
    <property type="protein sequence ID" value="KAF6074863.1"/>
    <property type="molecule type" value="Genomic_DNA"/>
</dbReference>
<dbReference type="GO" id="GO:0005200">
    <property type="term" value="F:structural constituent of cytoskeleton"/>
    <property type="evidence" value="ECO:0007669"/>
    <property type="project" value="TreeGrafter"/>
</dbReference>
<organism evidence="6 7">
    <name type="scientific">Phyllostomus discolor</name>
    <name type="common">pale spear-nosed bat</name>
    <dbReference type="NCBI Taxonomy" id="89673"/>
    <lineage>
        <taxon>Eukaryota</taxon>
        <taxon>Metazoa</taxon>
        <taxon>Chordata</taxon>
        <taxon>Craniata</taxon>
        <taxon>Vertebrata</taxon>
        <taxon>Euteleostomi</taxon>
        <taxon>Mammalia</taxon>
        <taxon>Eutheria</taxon>
        <taxon>Laurasiatheria</taxon>
        <taxon>Chiroptera</taxon>
        <taxon>Yangochiroptera</taxon>
        <taxon>Phyllostomidae</taxon>
        <taxon>Phyllostominae</taxon>
        <taxon>Phyllostomus</taxon>
    </lineage>
</organism>
<evidence type="ECO:0000256" key="1">
    <source>
        <dbReference type="ARBA" id="ARBA00022754"/>
    </source>
</evidence>
<feature type="domain" description="IF rod" evidence="5">
    <location>
        <begin position="1"/>
        <end position="212"/>
    </location>
</feature>
<protein>
    <submittedName>
        <fullName evidence="6">Lamin A/C</fullName>
    </submittedName>
</protein>
<dbReference type="InterPro" id="IPR039008">
    <property type="entry name" value="IF_rod_dom"/>
</dbReference>
<accession>A0A833YIH0</accession>
<dbReference type="GO" id="GO:0005652">
    <property type="term" value="C:nuclear lamina"/>
    <property type="evidence" value="ECO:0007669"/>
    <property type="project" value="TreeGrafter"/>
</dbReference>
<reference evidence="6 7" key="1">
    <citation type="journal article" date="2020" name="Nature">
        <title>Six reference-quality genomes reveal evolution of bat adaptations.</title>
        <authorList>
            <person name="Jebb D."/>
            <person name="Huang Z."/>
            <person name="Pippel M."/>
            <person name="Hughes G.M."/>
            <person name="Lavrichenko K."/>
            <person name="Devanna P."/>
            <person name="Winkler S."/>
            <person name="Jermiin L.S."/>
            <person name="Skirmuntt E.C."/>
            <person name="Katzourakis A."/>
            <person name="Burkitt-Gray L."/>
            <person name="Ray D.A."/>
            <person name="Sullivan K.A.M."/>
            <person name="Roscito J.G."/>
            <person name="Kirilenko B.M."/>
            <person name="Davalos L.M."/>
            <person name="Corthals A.P."/>
            <person name="Power M.L."/>
            <person name="Jones G."/>
            <person name="Ransome R.D."/>
            <person name="Dechmann D.K.N."/>
            <person name="Locatelli A.G."/>
            <person name="Puechmaille S.J."/>
            <person name="Fedrigo O."/>
            <person name="Jarvis E.D."/>
            <person name="Hiller M."/>
            <person name="Vernes S.C."/>
            <person name="Myers E.W."/>
            <person name="Teeling E.C."/>
        </authorList>
    </citation>
    <scope>NUCLEOTIDE SEQUENCE [LARGE SCALE GENOMIC DNA]</scope>
    <source>
        <strain evidence="6">Bat1K_MPI-CBG_1</strain>
    </source>
</reference>
<dbReference type="GO" id="GO:0090435">
    <property type="term" value="P:protein localization to nuclear envelope"/>
    <property type="evidence" value="ECO:0007669"/>
    <property type="project" value="TreeGrafter"/>
</dbReference>
<comment type="caution">
    <text evidence="6">The sequence shown here is derived from an EMBL/GenBank/DDBJ whole genome shotgun (WGS) entry which is preliminary data.</text>
</comment>